<dbReference type="PROSITE" id="PS00518">
    <property type="entry name" value="ZF_RING_1"/>
    <property type="match status" value="1"/>
</dbReference>
<evidence type="ECO:0000256" key="4">
    <source>
        <dbReference type="PROSITE-ProRule" id="PRU00024"/>
    </source>
</evidence>
<evidence type="ECO:0000259" key="7">
    <source>
        <dbReference type="PROSITE" id="PS50119"/>
    </source>
</evidence>
<feature type="domain" description="B box-type" evidence="7">
    <location>
        <begin position="60"/>
        <end position="100"/>
    </location>
</feature>
<keyword evidence="1" id="KW-0479">Metal-binding</keyword>
<feature type="domain" description="RING-type" evidence="6">
    <location>
        <begin position="14"/>
        <end position="64"/>
    </location>
</feature>
<dbReference type="PROSITE" id="PS50119">
    <property type="entry name" value="ZF_BBOX"/>
    <property type="match status" value="1"/>
</dbReference>
<dbReference type="PROSITE" id="PS50089">
    <property type="entry name" value="ZF_RING_2"/>
    <property type="match status" value="1"/>
</dbReference>
<evidence type="ECO:0000256" key="2">
    <source>
        <dbReference type="ARBA" id="ARBA00022771"/>
    </source>
</evidence>
<dbReference type="GO" id="GO:0008270">
    <property type="term" value="F:zinc ion binding"/>
    <property type="evidence" value="ECO:0007669"/>
    <property type="project" value="UniProtKB-KW"/>
</dbReference>
<dbReference type="AlphaFoldDB" id="A0A2T7P5P6"/>
<organism evidence="8 9">
    <name type="scientific">Pomacea canaliculata</name>
    <name type="common">Golden apple snail</name>
    <dbReference type="NCBI Taxonomy" id="400727"/>
    <lineage>
        <taxon>Eukaryota</taxon>
        <taxon>Metazoa</taxon>
        <taxon>Spiralia</taxon>
        <taxon>Lophotrochozoa</taxon>
        <taxon>Mollusca</taxon>
        <taxon>Gastropoda</taxon>
        <taxon>Caenogastropoda</taxon>
        <taxon>Architaenioglossa</taxon>
        <taxon>Ampullarioidea</taxon>
        <taxon>Ampullariidae</taxon>
        <taxon>Pomacea</taxon>
    </lineage>
</organism>
<comment type="caution">
    <text evidence="8">The sequence shown here is derived from an EMBL/GenBank/DDBJ whole genome shotgun (WGS) entry which is preliminary data.</text>
</comment>
<evidence type="ECO:0008006" key="10">
    <source>
        <dbReference type="Google" id="ProtNLM"/>
    </source>
</evidence>
<keyword evidence="9" id="KW-1185">Reference proteome</keyword>
<keyword evidence="5" id="KW-0175">Coiled coil</keyword>
<reference evidence="8 9" key="1">
    <citation type="submission" date="2018-04" db="EMBL/GenBank/DDBJ databases">
        <title>The genome of golden apple snail Pomacea canaliculata provides insight into stress tolerance and invasive adaptation.</title>
        <authorList>
            <person name="Liu C."/>
            <person name="Liu B."/>
            <person name="Ren Y."/>
            <person name="Zhang Y."/>
            <person name="Wang H."/>
            <person name="Li S."/>
            <person name="Jiang F."/>
            <person name="Yin L."/>
            <person name="Zhang G."/>
            <person name="Qian W."/>
            <person name="Fan W."/>
        </authorList>
    </citation>
    <scope>NUCLEOTIDE SEQUENCE [LARGE SCALE GENOMIC DNA]</scope>
    <source>
        <strain evidence="8">SZHN2017</strain>
        <tissue evidence="8">Muscle</tissue>
    </source>
</reference>
<dbReference type="InterPro" id="IPR001841">
    <property type="entry name" value="Znf_RING"/>
</dbReference>
<proteinExistence type="predicted"/>
<evidence type="ECO:0000256" key="3">
    <source>
        <dbReference type="ARBA" id="ARBA00022833"/>
    </source>
</evidence>
<dbReference type="InterPro" id="IPR017907">
    <property type="entry name" value="Znf_RING_CS"/>
</dbReference>
<feature type="coiled-coil region" evidence="5">
    <location>
        <begin position="117"/>
        <end position="176"/>
    </location>
</feature>
<dbReference type="EMBL" id="PZQS01000006">
    <property type="protein sequence ID" value="PVD28731.1"/>
    <property type="molecule type" value="Genomic_DNA"/>
</dbReference>
<name>A0A2T7P5P6_POMCA</name>
<sequence length="273" mass="30465">MATGSSFNDATNICKMCQDPHSHRSLRTLPCFHEFCLPCLRVLEKGSKANFNLTCEPHTCKVCDQRQKAVYFCSDCCRTMCAQCQRCHDIFTSNHRVGPLTSSGTRSSQNTSLPPFVETITDDLDVLEAALATMREEEDTLQRETQAVADVISKRADALRALVTQAERNSQRALAELSMKLGTQLQEEIVSARENQAVLGETDDCDTTGESETTSEMQGDMNKRTLGLEQVASEITSVKSQLKRLQTVVNSLCNKQKDSTQNEVLQKNWMNLK</sequence>
<dbReference type="InterPro" id="IPR000315">
    <property type="entry name" value="Znf_B-box"/>
</dbReference>
<keyword evidence="3" id="KW-0862">Zinc</keyword>
<evidence type="ECO:0000256" key="1">
    <source>
        <dbReference type="ARBA" id="ARBA00022723"/>
    </source>
</evidence>
<accession>A0A2T7P5P6</accession>
<evidence type="ECO:0000256" key="5">
    <source>
        <dbReference type="SAM" id="Coils"/>
    </source>
</evidence>
<keyword evidence="2 4" id="KW-0863">Zinc-finger</keyword>
<evidence type="ECO:0000313" key="8">
    <source>
        <dbReference type="EMBL" id="PVD28731.1"/>
    </source>
</evidence>
<gene>
    <name evidence="8" type="ORF">C0Q70_11325</name>
</gene>
<evidence type="ECO:0000313" key="9">
    <source>
        <dbReference type="Proteomes" id="UP000245119"/>
    </source>
</evidence>
<evidence type="ECO:0000259" key="6">
    <source>
        <dbReference type="PROSITE" id="PS50089"/>
    </source>
</evidence>
<protein>
    <recommendedName>
        <fullName evidence="10">RING-type domain-containing protein</fullName>
    </recommendedName>
</protein>
<dbReference type="Proteomes" id="UP000245119">
    <property type="component" value="Linkage Group LG6"/>
</dbReference>